<evidence type="ECO:0000259" key="2">
    <source>
        <dbReference type="Pfam" id="PF05347"/>
    </source>
</evidence>
<dbReference type="InterPro" id="IPR008011">
    <property type="entry name" value="Complex1_LYR_dom"/>
</dbReference>
<dbReference type="GO" id="GO:0016226">
    <property type="term" value="P:iron-sulfur cluster assembly"/>
    <property type="evidence" value="ECO:0007669"/>
    <property type="project" value="InterPro"/>
</dbReference>
<dbReference type="GO" id="GO:1990221">
    <property type="term" value="C:L-cysteine desulfurase complex"/>
    <property type="evidence" value="ECO:0007669"/>
    <property type="project" value="TreeGrafter"/>
</dbReference>
<dbReference type="AlphaFoldDB" id="A0A397DIL5"/>
<dbReference type="PANTHER" id="PTHR13166:SF7">
    <property type="entry name" value="LYR MOTIF-CONTAINING PROTEIN 4"/>
    <property type="match status" value="1"/>
</dbReference>
<dbReference type="InterPro" id="IPR051522">
    <property type="entry name" value="ISC_assembly_LYR"/>
</dbReference>
<organism evidence="3 4">
    <name type="scientific">Aphanomyces astaci</name>
    <name type="common">Crayfish plague agent</name>
    <dbReference type="NCBI Taxonomy" id="112090"/>
    <lineage>
        <taxon>Eukaryota</taxon>
        <taxon>Sar</taxon>
        <taxon>Stramenopiles</taxon>
        <taxon>Oomycota</taxon>
        <taxon>Saprolegniomycetes</taxon>
        <taxon>Saprolegniales</taxon>
        <taxon>Verrucalvaceae</taxon>
        <taxon>Aphanomyces</taxon>
    </lineage>
</organism>
<dbReference type="PANTHER" id="PTHR13166">
    <property type="entry name" value="PROTEIN C6ORF149"/>
    <property type="match status" value="1"/>
</dbReference>
<dbReference type="CDD" id="cd20264">
    <property type="entry name" value="Complex1_LYR_LYRM4"/>
    <property type="match status" value="1"/>
</dbReference>
<dbReference type="EMBL" id="QUTC01004286">
    <property type="protein sequence ID" value="RHY65543.1"/>
    <property type="molecule type" value="Genomic_DNA"/>
</dbReference>
<reference evidence="3 4" key="1">
    <citation type="submission" date="2018-08" db="EMBL/GenBank/DDBJ databases">
        <title>Aphanomyces genome sequencing and annotation.</title>
        <authorList>
            <person name="Minardi D."/>
            <person name="Oidtmann B."/>
            <person name="Van Der Giezen M."/>
            <person name="Studholme D.J."/>
        </authorList>
    </citation>
    <scope>NUCLEOTIDE SEQUENCE [LARGE SCALE GENOMIC DNA]</scope>
    <source>
        <strain evidence="3 4">SA</strain>
    </source>
</reference>
<dbReference type="Proteomes" id="UP000265716">
    <property type="component" value="Unassembled WGS sequence"/>
</dbReference>
<dbReference type="InterPro" id="IPR045297">
    <property type="entry name" value="Complex1_LYR_LYRM4"/>
</dbReference>
<name>A0A397DIL5_APHAT</name>
<sequence>MAARSTEVLRLYRDLLREAAQFQNYTFRTYSQRRIKADFRANAGVQGGDLSAALAVEFDHLVSSLSRNMHPFALAVSDPLRYETLNDSRTEGVVLFGGAVRLGPACGGSGALVMPIASLCYVCEYETNDIPAATTNNQAGDDGLVRSLCLEV</sequence>
<dbReference type="GO" id="GO:0005739">
    <property type="term" value="C:mitochondrion"/>
    <property type="evidence" value="ECO:0007669"/>
    <property type="project" value="TreeGrafter"/>
</dbReference>
<accession>A0A397DIL5</accession>
<dbReference type="VEuPathDB" id="FungiDB:H257_16212"/>
<proteinExistence type="inferred from homology"/>
<comment type="caution">
    <text evidence="3">The sequence shown here is derived from an EMBL/GenBank/DDBJ whole genome shotgun (WGS) entry which is preliminary data.</text>
</comment>
<evidence type="ECO:0000313" key="4">
    <source>
        <dbReference type="Proteomes" id="UP000265716"/>
    </source>
</evidence>
<protein>
    <recommendedName>
        <fullName evidence="2">Complex 1 LYR protein domain-containing protein</fullName>
    </recommendedName>
</protein>
<feature type="domain" description="Complex 1 LYR protein" evidence="2">
    <location>
        <begin position="7"/>
        <end position="46"/>
    </location>
</feature>
<dbReference type="Pfam" id="PF05347">
    <property type="entry name" value="Complex1_LYR"/>
    <property type="match status" value="1"/>
</dbReference>
<evidence type="ECO:0000313" key="3">
    <source>
        <dbReference type="EMBL" id="RHY65543.1"/>
    </source>
</evidence>
<comment type="similarity">
    <text evidence="1">Belongs to the complex I LYR family.</text>
</comment>
<evidence type="ECO:0000256" key="1">
    <source>
        <dbReference type="ARBA" id="ARBA00009508"/>
    </source>
</evidence>
<gene>
    <name evidence="3" type="ORF">DYB38_005718</name>
</gene>